<keyword evidence="4" id="KW-0645">Protease</keyword>
<name>G5KCT9_9STRE</name>
<keyword evidence="4" id="KW-0378">Hydrolase</keyword>
<proteinExistence type="predicted"/>
<dbReference type="CDD" id="cd14852">
    <property type="entry name" value="LD-carboxypeptidase"/>
    <property type="match status" value="1"/>
</dbReference>
<dbReference type="Gene3D" id="3.30.1380.10">
    <property type="match status" value="1"/>
</dbReference>
<dbReference type="STRING" id="764291.STRUR_1761"/>
<dbReference type="PROSITE" id="PS51257">
    <property type="entry name" value="PROKAR_LIPOPROTEIN"/>
    <property type="match status" value="1"/>
</dbReference>
<dbReference type="PANTHER" id="PTHR34385">
    <property type="entry name" value="D-ALANYL-D-ALANINE CARBOXYPEPTIDASE"/>
    <property type="match status" value="1"/>
</dbReference>
<sequence>MKKYLRLLLVLIPLILSACQNNTSTETKHKESSTSQSSRTSTTNKKYKLSKKGSYYSLTNKYGQEIIIVNKKHPLSADYAPGENATAKAALMELISKMQSLGYDVSQNYSGYRSYETQTQLYQSYVNKDGKEQADTYSARAGYSEHQTGLAFDLIDNEGNLLEETNASKWLLEHASDFGFIVRYQKSKESITGYQAESWHLRYIGKEAKAIAKSGLSLEEYYGITGGNYN</sequence>
<dbReference type="Proteomes" id="UP000005388">
    <property type="component" value="Unassembled WGS sequence"/>
</dbReference>
<dbReference type="InterPro" id="IPR009045">
    <property type="entry name" value="Zn_M74/Hedgehog-like"/>
</dbReference>
<dbReference type="GO" id="GO:0009002">
    <property type="term" value="F:serine-type D-Ala-D-Ala carboxypeptidase activity"/>
    <property type="evidence" value="ECO:0007669"/>
    <property type="project" value="UniProtKB-EC"/>
</dbReference>
<dbReference type="SUPFAM" id="SSF55166">
    <property type="entry name" value="Hedgehog/DD-peptidase"/>
    <property type="match status" value="1"/>
</dbReference>
<keyword evidence="5" id="KW-1185">Reference proteome</keyword>
<dbReference type="AlphaFoldDB" id="G5KCT9"/>
<reference evidence="4 5" key="1">
    <citation type="journal article" date="2014" name="Int. J. Syst. Evol. Microbiol.">
        <title>Phylogenomics and the dynamic genome evolution of the genus Streptococcus.</title>
        <authorList>
            <consortium name="The Broad Institute Genome Sequencing Platform"/>
            <person name="Richards V.P."/>
            <person name="Palmer S.R."/>
            <person name="Pavinski Bitar P.D."/>
            <person name="Qin X."/>
            <person name="Weinstock G.M."/>
            <person name="Highlander S.K."/>
            <person name="Town C.D."/>
            <person name="Burne R.A."/>
            <person name="Stanhope M.J."/>
        </authorList>
    </citation>
    <scope>NUCLEOTIDE SEQUENCE [LARGE SCALE GENOMIC DNA]</scope>
    <source>
        <strain evidence="4 5">2285-97</strain>
    </source>
</reference>
<accession>G5KCT9</accession>
<evidence type="ECO:0000313" key="4">
    <source>
        <dbReference type="EMBL" id="EHJ57121.1"/>
    </source>
</evidence>
<dbReference type="EC" id="3.4.16.4" evidence="4"/>
<comment type="caution">
    <text evidence="4">The sequence shown here is derived from an EMBL/GenBank/DDBJ whole genome shotgun (WGS) entry which is preliminary data.</text>
</comment>
<dbReference type="InterPro" id="IPR058193">
    <property type="entry name" value="VanY/YodJ_core_dom"/>
</dbReference>
<feature type="compositionally biased region" description="Low complexity" evidence="1">
    <location>
        <begin position="33"/>
        <end position="44"/>
    </location>
</feature>
<dbReference type="GO" id="GO:0006508">
    <property type="term" value="P:proteolysis"/>
    <property type="evidence" value="ECO:0007669"/>
    <property type="project" value="InterPro"/>
</dbReference>
<feature type="region of interest" description="Disordered" evidence="1">
    <location>
        <begin position="23"/>
        <end position="46"/>
    </location>
</feature>
<evidence type="ECO:0000256" key="1">
    <source>
        <dbReference type="SAM" id="MobiDB-lite"/>
    </source>
</evidence>
<dbReference type="RefSeq" id="WP_006739847.1">
    <property type="nucleotide sequence ID" value="NZ_AEUZ02000001.1"/>
</dbReference>
<feature type="chain" id="PRO_5039110510" evidence="2">
    <location>
        <begin position="19"/>
        <end position="230"/>
    </location>
</feature>
<gene>
    <name evidence="4" type="ORF">STRUR_1761</name>
</gene>
<organism evidence="4 5">
    <name type="scientific">Streptococcus urinalis 2285-97</name>
    <dbReference type="NCBI Taxonomy" id="764291"/>
    <lineage>
        <taxon>Bacteria</taxon>
        <taxon>Bacillati</taxon>
        <taxon>Bacillota</taxon>
        <taxon>Bacilli</taxon>
        <taxon>Lactobacillales</taxon>
        <taxon>Streptococcaceae</taxon>
        <taxon>Streptococcus</taxon>
    </lineage>
</organism>
<dbReference type="MEROPS" id="M15.024"/>
<evidence type="ECO:0000256" key="2">
    <source>
        <dbReference type="SAM" id="SignalP"/>
    </source>
</evidence>
<keyword evidence="2" id="KW-0732">Signal</keyword>
<dbReference type="InterPro" id="IPR003709">
    <property type="entry name" value="VanY-like_core_dom"/>
</dbReference>
<evidence type="ECO:0000259" key="3">
    <source>
        <dbReference type="Pfam" id="PF02557"/>
    </source>
</evidence>
<feature type="signal peptide" evidence="2">
    <location>
        <begin position="1"/>
        <end position="18"/>
    </location>
</feature>
<dbReference type="PANTHER" id="PTHR34385:SF1">
    <property type="entry name" value="PEPTIDOGLYCAN L-ALANYL-D-GLUTAMATE ENDOPEPTIDASE CWLK"/>
    <property type="match status" value="1"/>
</dbReference>
<keyword evidence="4" id="KW-0121">Carboxypeptidase</keyword>
<dbReference type="eggNOG" id="COG1876">
    <property type="taxonomic scope" value="Bacteria"/>
</dbReference>
<dbReference type="Pfam" id="PF02557">
    <property type="entry name" value="VanY"/>
    <property type="match status" value="1"/>
</dbReference>
<dbReference type="NCBIfam" id="NF041194">
    <property type="entry name" value="LD_carboxy_LdcB"/>
    <property type="match status" value="1"/>
</dbReference>
<dbReference type="InterPro" id="IPR052179">
    <property type="entry name" value="DD-CPase-like"/>
</dbReference>
<feature type="domain" description="D-alanyl-D-alanine carboxypeptidase-like core" evidence="3">
    <location>
        <begin position="85"/>
        <end position="206"/>
    </location>
</feature>
<dbReference type="EMBL" id="AEUZ02000001">
    <property type="protein sequence ID" value="EHJ57121.1"/>
    <property type="molecule type" value="Genomic_DNA"/>
</dbReference>
<protein>
    <submittedName>
        <fullName evidence="4">Serine-type D-Ala-D-Ala carboxypeptidase</fullName>
        <ecNumber evidence="4">3.4.16.4</ecNumber>
    </submittedName>
</protein>
<evidence type="ECO:0000313" key="5">
    <source>
        <dbReference type="Proteomes" id="UP000005388"/>
    </source>
</evidence>